<evidence type="ECO:0000259" key="2">
    <source>
        <dbReference type="Pfam" id="PF01841"/>
    </source>
</evidence>
<dbReference type="Gene3D" id="2.60.40.3140">
    <property type="match status" value="1"/>
</dbReference>
<evidence type="ECO:0000313" key="5">
    <source>
        <dbReference type="Proteomes" id="UP000219281"/>
    </source>
</evidence>
<dbReference type="Gene3D" id="3.10.620.30">
    <property type="match status" value="1"/>
</dbReference>
<reference evidence="5" key="1">
    <citation type="submission" date="2017-09" db="EMBL/GenBank/DDBJ databases">
        <authorList>
            <person name="Varghese N."/>
            <person name="Submissions S."/>
        </authorList>
    </citation>
    <scope>NUCLEOTIDE SEQUENCE [LARGE SCALE GENOMIC DNA]</scope>
    <source>
        <strain evidence="5">CGMCC 1.12803</strain>
    </source>
</reference>
<dbReference type="EMBL" id="OCMT01000001">
    <property type="protein sequence ID" value="SOD11358.1"/>
    <property type="molecule type" value="Genomic_DNA"/>
</dbReference>
<keyword evidence="1" id="KW-0732">Signal</keyword>
<feature type="chain" id="PRO_5012832010" evidence="1">
    <location>
        <begin position="21"/>
        <end position="631"/>
    </location>
</feature>
<evidence type="ECO:0000259" key="3">
    <source>
        <dbReference type="Pfam" id="PF12969"/>
    </source>
</evidence>
<dbReference type="InterPro" id="IPR024618">
    <property type="entry name" value="DUF3857"/>
</dbReference>
<sequence length="631" mass="71567">MKKHIYLTLLIALMSTFAWAQNNYDVSKIPDQLKQDAVAVVRNEQKNFDVKSIGSAQYDYKTAITIINKAGERFSNMVIGYDKFSSIYGVKATIYDANGKKIKDYKSADIKDESASDGFSIYNDNRVKYLNFSNTTFPYTIEYSYSQDFKGILDYPSWQDLKGFGVSVEQSSYTVQTAKGITFRFITNNGLKTDSLKNSDKTKYVWKSENRPAIGSEPLSSGLSDVSNWVLASSNDFEFDGTKGNLNNWKDFGMWFHKLNEGGNVLPETLKAKVQSLTKDAANTKEKIRILYNYLQQNTRYVSIQLGIGGFKPILAEKVAQVNYGDCKALSNYMKAMLNEAGIHSNLVLIGNDMPSLNKNFASNRQSNHMILCVPQKNDTLFLECTSQYKPMGFIGYSNSDRDVLLITENGGKVVRTNTYNAKDNYQIRKTKIDIDDSGLANIAIRTNYGNAQFEDNFSLLLKEPSEQRKSIISNNDIPGAELIGFKIEQADKTIPIMTDEINFKTNQLFTKGGEKLFLTLNQTNRKESAPAKVNNRKTHFSVPYSYNDQDEISFTLPKGYAVEFMPKDIDISSEFGSYTAKFLVKDNIITYVRTQTMNNSKYPPEKYNEYVDFYKKIYQADKLKAVLTKI</sequence>
<accession>A0A285ZNY6</accession>
<organism evidence="4 5">
    <name type="scientific">Pedobacter xixiisoli</name>
    <dbReference type="NCBI Taxonomy" id="1476464"/>
    <lineage>
        <taxon>Bacteria</taxon>
        <taxon>Pseudomonadati</taxon>
        <taxon>Bacteroidota</taxon>
        <taxon>Sphingobacteriia</taxon>
        <taxon>Sphingobacteriales</taxon>
        <taxon>Sphingobacteriaceae</taxon>
        <taxon>Pedobacter</taxon>
    </lineage>
</organism>
<protein>
    <submittedName>
        <fullName evidence="4">Transglutaminase-like superfamily protein</fullName>
    </submittedName>
</protein>
<dbReference type="InterPro" id="IPR038765">
    <property type="entry name" value="Papain-like_cys_pep_sf"/>
</dbReference>
<dbReference type="Proteomes" id="UP000219281">
    <property type="component" value="Unassembled WGS sequence"/>
</dbReference>
<feature type="domain" description="DUF3857" evidence="3">
    <location>
        <begin position="54"/>
        <end position="213"/>
    </location>
</feature>
<name>A0A285ZNY6_9SPHI</name>
<feature type="domain" description="Transglutaminase-like" evidence="2">
    <location>
        <begin position="273"/>
        <end position="348"/>
    </location>
</feature>
<evidence type="ECO:0000313" key="4">
    <source>
        <dbReference type="EMBL" id="SOD11358.1"/>
    </source>
</evidence>
<dbReference type="SUPFAM" id="SSF54001">
    <property type="entry name" value="Cysteine proteinases"/>
    <property type="match status" value="1"/>
</dbReference>
<keyword evidence="5" id="KW-1185">Reference proteome</keyword>
<dbReference type="AlphaFoldDB" id="A0A285ZNY6"/>
<dbReference type="Gene3D" id="2.60.120.1130">
    <property type="match status" value="1"/>
</dbReference>
<gene>
    <name evidence="4" type="ORF">SAMN06297358_0109</name>
</gene>
<evidence type="ECO:0000256" key="1">
    <source>
        <dbReference type="SAM" id="SignalP"/>
    </source>
</evidence>
<dbReference type="OrthoDB" id="8595007at2"/>
<dbReference type="Pfam" id="PF01841">
    <property type="entry name" value="Transglut_core"/>
    <property type="match status" value="1"/>
</dbReference>
<proteinExistence type="predicted"/>
<dbReference type="InterPro" id="IPR002931">
    <property type="entry name" value="Transglutaminase-like"/>
</dbReference>
<feature type="signal peptide" evidence="1">
    <location>
        <begin position="1"/>
        <end position="20"/>
    </location>
</feature>
<dbReference type="Pfam" id="PF12969">
    <property type="entry name" value="DUF3857"/>
    <property type="match status" value="1"/>
</dbReference>
<dbReference type="RefSeq" id="WP_097129803.1">
    <property type="nucleotide sequence ID" value="NZ_OCMT01000001.1"/>
</dbReference>